<dbReference type="PANTHER" id="PTHR48099:SF3">
    <property type="entry name" value="METHYLENETETRAHYDROFOLATE DEHYDROGENASE [NAD(+)]"/>
    <property type="match status" value="1"/>
</dbReference>
<name>A0A9W7A631_9STRA</name>
<accession>A0A9W7A631</accession>
<keyword evidence="5" id="KW-1185">Reference proteome</keyword>
<evidence type="ECO:0000313" key="4">
    <source>
        <dbReference type="EMBL" id="GMH64771.1"/>
    </source>
</evidence>
<dbReference type="Gene3D" id="3.40.50.10860">
    <property type="entry name" value="Leucine Dehydrogenase, chain A, domain 1"/>
    <property type="match status" value="1"/>
</dbReference>
<dbReference type="SUPFAM" id="SSF51735">
    <property type="entry name" value="NAD(P)-binding Rossmann-fold domains"/>
    <property type="match status" value="1"/>
</dbReference>
<feature type="domain" description="Tetrahydrofolate dehydrogenase/cyclohydrolase NAD(P)-binding" evidence="3">
    <location>
        <begin position="151"/>
        <end position="306"/>
    </location>
</feature>
<dbReference type="InterPro" id="IPR036291">
    <property type="entry name" value="NAD(P)-bd_dom_sf"/>
</dbReference>
<evidence type="ECO:0000259" key="2">
    <source>
        <dbReference type="Pfam" id="PF00763"/>
    </source>
</evidence>
<dbReference type="InterPro" id="IPR046346">
    <property type="entry name" value="Aminoacid_DH-like_N_sf"/>
</dbReference>
<keyword evidence="1" id="KW-0812">Transmembrane</keyword>
<dbReference type="AlphaFoldDB" id="A0A9W7A631"/>
<dbReference type="Gene3D" id="3.40.50.720">
    <property type="entry name" value="NAD(P)-binding Rossmann-like Domain"/>
    <property type="match status" value="1"/>
</dbReference>
<sequence length="356" mass="39355">MPGEKVVTSKIALTYKDEIRDFLASLPPNTPAPLLVGLLATSDPAAESYANWTKKAFEEDGLRYEVRKIEEQHVEEALAQCNDDPNVHGIIVYYPIFGLTPSYSGSSHDDYLRDSVSVQKDVEGLTFTYRTSLYKNIRYLNSNPNSKCVLPCTALSCVKILEHCGVYAKSPGVHNRLQGKTCTIINRSEIVGRPLAAMLANDGATVYSCDVDSIYKFEAGGLRRCDEGTTVKSVVEISDVVVTGVPVKSYKLPTEWIKENTVVINVASFKNVDADELLKIDGVKYVPMVGKVTVKMLERNLCRLYKQYHMDRKGDGKGDPRDALVKQARDFAAIAAVGALSLLALKLAGIWRHCRK</sequence>
<evidence type="ECO:0000313" key="5">
    <source>
        <dbReference type="Proteomes" id="UP001165085"/>
    </source>
</evidence>
<comment type="caution">
    <text evidence="4">The sequence shown here is derived from an EMBL/GenBank/DDBJ whole genome shotgun (WGS) entry which is preliminary data.</text>
</comment>
<proteinExistence type="predicted"/>
<dbReference type="PANTHER" id="PTHR48099">
    <property type="entry name" value="C-1-TETRAHYDROFOLATE SYNTHASE, CYTOPLASMIC-RELATED"/>
    <property type="match status" value="1"/>
</dbReference>
<organism evidence="4 5">
    <name type="scientific">Triparma strigata</name>
    <dbReference type="NCBI Taxonomy" id="1606541"/>
    <lineage>
        <taxon>Eukaryota</taxon>
        <taxon>Sar</taxon>
        <taxon>Stramenopiles</taxon>
        <taxon>Ochrophyta</taxon>
        <taxon>Bolidophyceae</taxon>
        <taxon>Parmales</taxon>
        <taxon>Triparmaceae</taxon>
        <taxon>Triparma</taxon>
    </lineage>
</organism>
<feature type="domain" description="Tetrahydrofolate dehydrogenase/cyclohydrolase catalytic" evidence="2">
    <location>
        <begin position="9"/>
        <end position="123"/>
    </location>
</feature>
<evidence type="ECO:0000259" key="3">
    <source>
        <dbReference type="Pfam" id="PF02882"/>
    </source>
</evidence>
<dbReference type="GO" id="GO:0004488">
    <property type="term" value="F:methylenetetrahydrofolate dehydrogenase (NADP+) activity"/>
    <property type="evidence" value="ECO:0007669"/>
    <property type="project" value="InterPro"/>
</dbReference>
<evidence type="ECO:0008006" key="6">
    <source>
        <dbReference type="Google" id="ProtNLM"/>
    </source>
</evidence>
<evidence type="ECO:0000256" key="1">
    <source>
        <dbReference type="SAM" id="Phobius"/>
    </source>
</evidence>
<dbReference type="EMBL" id="BRXY01000097">
    <property type="protein sequence ID" value="GMH64771.1"/>
    <property type="molecule type" value="Genomic_DNA"/>
</dbReference>
<dbReference type="InterPro" id="IPR020630">
    <property type="entry name" value="THF_DH/CycHdrlase_cat_dom"/>
</dbReference>
<dbReference type="Pfam" id="PF02882">
    <property type="entry name" value="THF_DHG_CYH_C"/>
    <property type="match status" value="1"/>
</dbReference>
<keyword evidence="1" id="KW-0472">Membrane</keyword>
<dbReference type="Proteomes" id="UP001165085">
    <property type="component" value="Unassembled WGS sequence"/>
</dbReference>
<dbReference type="GO" id="GO:0035999">
    <property type="term" value="P:tetrahydrofolate interconversion"/>
    <property type="evidence" value="ECO:0007669"/>
    <property type="project" value="TreeGrafter"/>
</dbReference>
<gene>
    <name evidence="4" type="ORF">TrST_g1220</name>
</gene>
<reference evidence="5" key="1">
    <citation type="journal article" date="2023" name="Commun. Biol.">
        <title>Genome analysis of Parmales, the sister group of diatoms, reveals the evolutionary specialization of diatoms from phago-mixotrophs to photoautotrophs.</title>
        <authorList>
            <person name="Ban H."/>
            <person name="Sato S."/>
            <person name="Yoshikawa S."/>
            <person name="Yamada K."/>
            <person name="Nakamura Y."/>
            <person name="Ichinomiya M."/>
            <person name="Sato N."/>
            <person name="Blanc-Mathieu R."/>
            <person name="Endo H."/>
            <person name="Kuwata A."/>
            <person name="Ogata H."/>
        </authorList>
    </citation>
    <scope>NUCLEOTIDE SEQUENCE [LARGE SCALE GENOMIC DNA]</scope>
    <source>
        <strain evidence="5">NIES 3701</strain>
    </source>
</reference>
<dbReference type="GO" id="GO:0004487">
    <property type="term" value="F:methylenetetrahydrofolate dehydrogenase (NAD+) activity"/>
    <property type="evidence" value="ECO:0007669"/>
    <property type="project" value="TreeGrafter"/>
</dbReference>
<dbReference type="GO" id="GO:0004477">
    <property type="term" value="F:methenyltetrahydrofolate cyclohydrolase activity"/>
    <property type="evidence" value="ECO:0007669"/>
    <property type="project" value="TreeGrafter"/>
</dbReference>
<dbReference type="OrthoDB" id="41403at2759"/>
<dbReference type="GO" id="GO:0005829">
    <property type="term" value="C:cytosol"/>
    <property type="evidence" value="ECO:0007669"/>
    <property type="project" value="TreeGrafter"/>
</dbReference>
<dbReference type="Pfam" id="PF00763">
    <property type="entry name" value="THF_DHG_CYH"/>
    <property type="match status" value="1"/>
</dbReference>
<keyword evidence="1" id="KW-1133">Transmembrane helix</keyword>
<dbReference type="SUPFAM" id="SSF53223">
    <property type="entry name" value="Aminoacid dehydrogenase-like, N-terminal domain"/>
    <property type="match status" value="1"/>
</dbReference>
<dbReference type="InterPro" id="IPR020631">
    <property type="entry name" value="THF_DH/CycHdrlase_NAD-bd_dom"/>
</dbReference>
<dbReference type="GO" id="GO:0009113">
    <property type="term" value="P:purine nucleobase biosynthetic process"/>
    <property type="evidence" value="ECO:0007669"/>
    <property type="project" value="TreeGrafter"/>
</dbReference>
<protein>
    <recommendedName>
        <fullName evidence="6">Methylenetetrahydrofolate dehydrogenase</fullName>
    </recommendedName>
</protein>
<feature type="transmembrane region" description="Helical" evidence="1">
    <location>
        <begin position="331"/>
        <end position="351"/>
    </location>
</feature>